<proteinExistence type="predicted"/>
<dbReference type="AlphaFoldDB" id="A0AAW3WGM1"/>
<keyword evidence="1" id="KW-0175">Coiled coil</keyword>
<protein>
    <submittedName>
        <fullName evidence="2">Uncharacterized protein</fullName>
    </submittedName>
</protein>
<reference evidence="2" key="1">
    <citation type="submission" date="2020-04" db="EMBL/GenBank/DDBJ databases">
        <authorList>
            <person name="Brown S."/>
        </authorList>
    </citation>
    <scope>NUCLEOTIDE SEQUENCE</scope>
    <source>
        <strain evidence="2">DJ015</strain>
    </source>
</reference>
<feature type="coiled-coil region" evidence="1">
    <location>
        <begin position="13"/>
        <end position="47"/>
    </location>
</feature>
<organism evidence="2 3">
    <name type="scientific">Clostridium beijerinckii</name>
    <name type="common">Clostridium MP</name>
    <dbReference type="NCBI Taxonomy" id="1520"/>
    <lineage>
        <taxon>Bacteria</taxon>
        <taxon>Bacillati</taxon>
        <taxon>Bacillota</taxon>
        <taxon>Clostridia</taxon>
        <taxon>Eubacteriales</taxon>
        <taxon>Clostridiaceae</taxon>
        <taxon>Clostridium</taxon>
    </lineage>
</organism>
<accession>A0AAW3WGM1</accession>
<dbReference type="EMBL" id="JABAGV010000135">
    <property type="protein sequence ID" value="MBC2477876.1"/>
    <property type="molecule type" value="Genomic_DNA"/>
</dbReference>
<evidence type="ECO:0000313" key="3">
    <source>
        <dbReference type="Proteomes" id="UP001194098"/>
    </source>
</evidence>
<dbReference type="RefSeq" id="WP_171781470.1">
    <property type="nucleotide sequence ID" value="NZ_JABAGV010000135.1"/>
</dbReference>
<evidence type="ECO:0000256" key="1">
    <source>
        <dbReference type="SAM" id="Coils"/>
    </source>
</evidence>
<reference evidence="2" key="2">
    <citation type="journal article" date="2022" name="Nat. Biotechnol.">
        <title>Carbon-negative production of acetone and isopropanol by gas fermentation at industrial pilot scale.</title>
        <authorList>
            <person name="Liew F.E."/>
            <person name="Nogle R."/>
            <person name="Abdalla T."/>
            <person name="Rasor B.J."/>
            <person name="Canter C."/>
            <person name="Jensen R.O."/>
            <person name="Wang L."/>
            <person name="Strutz J."/>
            <person name="Chirania P."/>
            <person name="De Tissera S."/>
            <person name="Mueller A.P."/>
            <person name="Ruan Z."/>
            <person name="Gao A."/>
            <person name="Tran L."/>
            <person name="Engle N.L."/>
            <person name="Bromley J.C."/>
            <person name="Daniell J."/>
            <person name="Conrado R."/>
            <person name="Tschaplinski T.J."/>
            <person name="Giannone R.J."/>
            <person name="Hettich R.L."/>
            <person name="Karim A.S."/>
            <person name="Simpson S.D."/>
            <person name="Brown S.D."/>
            <person name="Leang C."/>
            <person name="Jewett M.C."/>
            <person name="Kopke M."/>
        </authorList>
    </citation>
    <scope>NUCLEOTIDE SEQUENCE</scope>
    <source>
        <strain evidence="2">DJ015</strain>
    </source>
</reference>
<gene>
    <name evidence="2" type="ORF">HGI39_24975</name>
</gene>
<comment type="caution">
    <text evidence="2">The sequence shown here is derived from an EMBL/GenBank/DDBJ whole genome shotgun (WGS) entry which is preliminary data.</text>
</comment>
<evidence type="ECO:0000313" key="2">
    <source>
        <dbReference type="EMBL" id="MBC2477876.1"/>
    </source>
</evidence>
<name>A0AAW3WGM1_CLOBE</name>
<sequence>MENENRVLNYFRKSQSKQEIEEERERVKALEKENAELRGKVKELTDKLCKQKSAEMLKDERLKKLNGIEVDYDKLTRKHKDLKDGIKRVEKVLSDMGILDKVNAKTQAIKLASKVLSKITDMGDPNHEKKR</sequence>
<dbReference type="Proteomes" id="UP001194098">
    <property type="component" value="Unassembled WGS sequence"/>
</dbReference>